<dbReference type="HOGENOM" id="CLU_2526550_0_0_12"/>
<reference evidence="1 2" key="1">
    <citation type="submission" date="2012-06" db="EMBL/GenBank/DDBJ databases">
        <title>The complete chromosome of genome of Turneriella parva DSM 21527.</title>
        <authorList>
            <consortium name="US DOE Joint Genome Institute (JGI-PGF)"/>
            <person name="Lucas S."/>
            <person name="Han J."/>
            <person name="Lapidus A."/>
            <person name="Bruce D."/>
            <person name="Goodwin L."/>
            <person name="Pitluck S."/>
            <person name="Peters L."/>
            <person name="Kyrpides N."/>
            <person name="Mavromatis K."/>
            <person name="Ivanova N."/>
            <person name="Mikhailova N."/>
            <person name="Chertkov O."/>
            <person name="Detter J.C."/>
            <person name="Tapia R."/>
            <person name="Han C."/>
            <person name="Land M."/>
            <person name="Hauser L."/>
            <person name="Markowitz V."/>
            <person name="Cheng J.-F."/>
            <person name="Hugenholtz P."/>
            <person name="Woyke T."/>
            <person name="Wu D."/>
            <person name="Gronow S."/>
            <person name="Wellnitz S."/>
            <person name="Brambilla E."/>
            <person name="Klenk H.-P."/>
            <person name="Eisen J.A."/>
        </authorList>
    </citation>
    <scope>NUCLEOTIDE SEQUENCE [LARGE SCALE GENOMIC DNA]</scope>
    <source>
        <strain evidence="2">ATCC BAA-1111 / DSM 21527 / NCTC 11395 / H</strain>
    </source>
</reference>
<sequence>MKDNLPPQPPGSTRITLVLERRSDRLDGILLEAMRQQTDNKKVCDISRSALKALFTQHKVLIKGQPAKPSSSIATGTTYVDVLI</sequence>
<dbReference type="STRING" id="869212.Turpa_1022"/>
<dbReference type="PATRIC" id="fig|869212.3.peg.1000"/>
<name>I4B314_TURPD</name>
<dbReference type="KEGG" id="tpx:Turpa_1022"/>
<dbReference type="Gene3D" id="3.10.290.10">
    <property type="entry name" value="RNA-binding S4 domain"/>
    <property type="match status" value="1"/>
</dbReference>
<dbReference type="OrthoDB" id="5295599at2"/>
<keyword evidence="2" id="KW-1185">Reference proteome</keyword>
<accession>I4B314</accession>
<organism evidence="1 2">
    <name type="scientific">Turneriella parva (strain ATCC BAA-1111 / DSM 21527 / NCTC 11395 / H)</name>
    <name type="common">Leptospira parva</name>
    <dbReference type="NCBI Taxonomy" id="869212"/>
    <lineage>
        <taxon>Bacteria</taxon>
        <taxon>Pseudomonadati</taxon>
        <taxon>Spirochaetota</taxon>
        <taxon>Spirochaetia</taxon>
        <taxon>Leptospirales</taxon>
        <taxon>Leptospiraceae</taxon>
        <taxon>Turneriella</taxon>
    </lineage>
</organism>
<dbReference type="Proteomes" id="UP000006048">
    <property type="component" value="Chromosome"/>
</dbReference>
<dbReference type="InterPro" id="IPR036986">
    <property type="entry name" value="S4_RNA-bd_sf"/>
</dbReference>
<gene>
    <name evidence="1" type="ordered locus">Turpa_1022</name>
</gene>
<dbReference type="RefSeq" id="WP_014802189.1">
    <property type="nucleotide sequence ID" value="NC_018020.1"/>
</dbReference>
<evidence type="ECO:0000313" key="2">
    <source>
        <dbReference type="Proteomes" id="UP000006048"/>
    </source>
</evidence>
<protein>
    <submittedName>
        <fullName evidence="1">Uncharacterized protein</fullName>
    </submittedName>
</protein>
<dbReference type="GO" id="GO:0003723">
    <property type="term" value="F:RNA binding"/>
    <property type="evidence" value="ECO:0007669"/>
    <property type="project" value="InterPro"/>
</dbReference>
<dbReference type="AlphaFoldDB" id="I4B314"/>
<dbReference type="EMBL" id="CP002959">
    <property type="protein sequence ID" value="AFM11671.1"/>
    <property type="molecule type" value="Genomic_DNA"/>
</dbReference>
<evidence type="ECO:0000313" key="1">
    <source>
        <dbReference type="EMBL" id="AFM11671.1"/>
    </source>
</evidence>
<proteinExistence type="predicted"/>